<keyword evidence="2" id="KW-1185">Reference proteome</keyword>
<dbReference type="OrthoDB" id="6994311at2"/>
<dbReference type="SUPFAM" id="SSF69318">
    <property type="entry name" value="Integrin alpha N-terminal domain"/>
    <property type="match status" value="1"/>
</dbReference>
<evidence type="ECO:0000313" key="1">
    <source>
        <dbReference type="EMBL" id="KMT54602.1"/>
    </source>
</evidence>
<dbReference type="Proteomes" id="UP000037551">
    <property type="component" value="Unassembled WGS sequence"/>
</dbReference>
<gene>
    <name evidence="1" type="ORF">ACR52_15685</name>
</gene>
<comment type="caution">
    <text evidence="1">The sequence shown here is derived from an EMBL/GenBank/DDBJ whole genome shotgun (WGS) entry which is preliminary data.</text>
</comment>
<dbReference type="EMBL" id="LFMW01000010">
    <property type="protein sequence ID" value="KMT54602.1"/>
    <property type="molecule type" value="Genomic_DNA"/>
</dbReference>
<organism evidence="1 2">
    <name type="scientific">Pseudomonas fildesensis</name>
    <dbReference type="NCBI Taxonomy" id="1674920"/>
    <lineage>
        <taxon>Bacteria</taxon>
        <taxon>Pseudomonadati</taxon>
        <taxon>Pseudomonadota</taxon>
        <taxon>Gammaproteobacteria</taxon>
        <taxon>Pseudomonadales</taxon>
        <taxon>Pseudomonadaceae</taxon>
        <taxon>Pseudomonas</taxon>
    </lineage>
</organism>
<dbReference type="InterPro" id="IPR028994">
    <property type="entry name" value="Integrin_alpha_N"/>
</dbReference>
<reference evidence="1 2" key="1">
    <citation type="submission" date="2015-06" db="EMBL/GenBank/DDBJ databases">
        <title>Draft genome sequence of an Antarctic Pseudomonas sp. strain KG01 with full potential for biotechnological applications.</title>
        <authorList>
            <person name="Pavlov M.S."/>
            <person name="Lira F."/>
            <person name="Martinez J.L."/>
            <person name="Marshall S.H."/>
        </authorList>
    </citation>
    <scope>NUCLEOTIDE SEQUENCE [LARGE SCALE GENOMIC DNA]</scope>
    <source>
        <strain evidence="1 2">KG01</strain>
    </source>
</reference>
<sequence>MRYLKIYAQDVLDNDVPDVVYLEFYDDIQTPALVHRATAFDITDDGKFDWVIADDLNQDGIVDTVDREMALEFAQLFLAFEWFSLDEPFEKYLKVFAQDFDSNGIPDTVRLHFHQGDGVPRDETLVCSAAVYSDGNGQSASVSIHQDVNNDGKVDRQDAELVKQFAALFLKFAWVDSEHC</sequence>
<proteinExistence type="predicted"/>
<evidence type="ECO:0000313" key="2">
    <source>
        <dbReference type="Proteomes" id="UP000037551"/>
    </source>
</evidence>
<dbReference type="RefSeq" id="WP_048725787.1">
    <property type="nucleotide sequence ID" value="NZ_JBJGXJ010000029.1"/>
</dbReference>
<dbReference type="PATRIC" id="fig|1674920.3.peg.1058"/>
<dbReference type="AlphaFoldDB" id="A0A0J8FWE3"/>
<accession>A0A0J8FWE3</accession>
<protein>
    <submittedName>
        <fullName evidence="1">Uncharacterized protein</fullName>
    </submittedName>
</protein>
<name>A0A0J8FWE3_9PSED</name>